<dbReference type="Gene3D" id="3.40.50.300">
    <property type="entry name" value="P-loop containing nucleotide triphosphate hydrolases"/>
    <property type="match status" value="1"/>
</dbReference>
<dbReference type="GO" id="GO:0005829">
    <property type="term" value="C:cytosol"/>
    <property type="evidence" value="ECO:0007669"/>
    <property type="project" value="TreeGrafter"/>
</dbReference>
<evidence type="ECO:0000256" key="1">
    <source>
        <dbReference type="SAM" id="MobiDB-lite"/>
    </source>
</evidence>
<sequence length="564" mass="62525">MFSALRKLTAGNNRNETNGKTPTGGQQTMHASLQKKFAKGVHYNMKIIIRGDRNVGKSCLFQRLQGKPFVENYDPTQEIQVASIQWSYKATDDIVKVEVWDVVDKGKKKKPLEGLKLNTSIPAALPEEPALDAEFLDVYKGTHGVILMLDITKQWTFDYVKRELPKIPATIPVMVLANHRDMGHHRCVSEDDVKFFVESLNRSKTDAQIRFGESSMRNSFGLKLLHKFFNLPFLALQRDSLLKQLNTNLQEMTSTNEELDLYLETDDASYDKFLDLLTQKRRQTADSLGAGATLNAPQAPVHNAPKQASATPIQAATPKVAEIAKPPSVEPKSSGQITAVNGDSTKRDNQFSSVEDFIVEGDDGEQGLGFLSSVEETSSAATKGIAVEPESDSDAENEGNPMVMGFQDEIDDEDYLRPSDFGNPVAQISDSSDDELLVPVPDKKEAPVSKASRTLEDVTIKDDLDDWLNGGDETLPATKFKAPSPASIRDEEMPTNRKITEKKTEVNLTEESSIESTGKSKRTKEKKGKRKSKRSSMEERTSSSPVHDTTAVGESRSFNDYEEL</sequence>
<dbReference type="InterPro" id="IPR040385">
    <property type="entry name" value="RABL6"/>
</dbReference>
<dbReference type="SMART" id="SM00175">
    <property type="entry name" value="RAB"/>
    <property type="match status" value="1"/>
</dbReference>
<dbReference type="SUPFAM" id="SSF52540">
    <property type="entry name" value="P-loop containing nucleoside triphosphate hydrolases"/>
    <property type="match status" value="1"/>
</dbReference>
<dbReference type="Pfam" id="PF08477">
    <property type="entry name" value="Roc"/>
    <property type="match status" value="1"/>
</dbReference>
<dbReference type="EMBL" id="WJBH02000001">
    <property type="protein sequence ID" value="KAI9564540.1"/>
    <property type="molecule type" value="Genomic_DNA"/>
</dbReference>
<dbReference type="InterPro" id="IPR027417">
    <property type="entry name" value="P-loop_NTPase"/>
</dbReference>
<organism evidence="2 3">
    <name type="scientific">Daphnia sinensis</name>
    <dbReference type="NCBI Taxonomy" id="1820382"/>
    <lineage>
        <taxon>Eukaryota</taxon>
        <taxon>Metazoa</taxon>
        <taxon>Ecdysozoa</taxon>
        <taxon>Arthropoda</taxon>
        <taxon>Crustacea</taxon>
        <taxon>Branchiopoda</taxon>
        <taxon>Diplostraca</taxon>
        <taxon>Cladocera</taxon>
        <taxon>Anomopoda</taxon>
        <taxon>Daphniidae</taxon>
        <taxon>Daphnia</taxon>
        <taxon>Daphnia similis group</taxon>
    </lineage>
</organism>
<feature type="compositionally biased region" description="Polar residues" evidence="1">
    <location>
        <begin position="10"/>
        <end position="28"/>
    </location>
</feature>
<dbReference type="Proteomes" id="UP000820818">
    <property type="component" value="Linkage Group LG1"/>
</dbReference>
<feature type="compositionally biased region" description="Basic and acidic residues" evidence="1">
    <location>
        <begin position="441"/>
        <end position="462"/>
    </location>
</feature>
<evidence type="ECO:0000313" key="3">
    <source>
        <dbReference type="Proteomes" id="UP000820818"/>
    </source>
</evidence>
<feature type="region of interest" description="Disordered" evidence="1">
    <location>
        <begin position="378"/>
        <end position="564"/>
    </location>
</feature>
<dbReference type="PRINTS" id="PR00449">
    <property type="entry name" value="RASTRNSFRMNG"/>
</dbReference>
<protein>
    <recommendedName>
        <fullName evidence="4">Rab-like protein 6</fullName>
    </recommendedName>
</protein>
<feature type="compositionally biased region" description="Polar residues" evidence="1">
    <location>
        <begin position="331"/>
        <end position="343"/>
    </location>
</feature>
<feature type="compositionally biased region" description="Basic and acidic residues" evidence="1">
    <location>
        <begin position="488"/>
        <end position="505"/>
    </location>
</feature>
<dbReference type="GO" id="GO:0005634">
    <property type="term" value="C:nucleus"/>
    <property type="evidence" value="ECO:0007669"/>
    <property type="project" value="TreeGrafter"/>
</dbReference>
<feature type="compositionally biased region" description="Basic residues" evidence="1">
    <location>
        <begin position="519"/>
        <end position="534"/>
    </location>
</feature>
<proteinExistence type="predicted"/>
<keyword evidence="3" id="KW-1185">Reference proteome</keyword>
<feature type="region of interest" description="Disordered" evidence="1">
    <location>
        <begin position="326"/>
        <end position="348"/>
    </location>
</feature>
<gene>
    <name evidence="2" type="ORF">GHT06_008279</name>
</gene>
<dbReference type="PANTHER" id="PTHR14932:SF1">
    <property type="entry name" value="RAB-LIKE PROTEIN 6"/>
    <property type="match status" value="1"/>
</dbReference>
<reference evidence="2 3" key="1">
    <citation type="submission" date="2022-05" db="EMBL/GenBank/DDBJ databases">
        <title>A multi-omics perspective on studying reproductive biology in Daphnia sinensis.</title>
        <authorList>
            <person name="Jia J."/>
        </authorList>
    </citation>
    <scope>NUCLEOTIDE SEQUENCE [LARGE SCALE GENOMIC DNA]</scope>
    <source>
        <strain evidence="2 3">WSL</strain>
    </source>
</reference>
<dbReference type="AlphaFoldDB" id="A0AAD5Q2K3"/>
<dbReference type="PROSITE" id="PS51419">
    <property type="entry name" value="RAB"/>
    <property type="match status" value="1"/>
</dbReference>
<accession>A0AAD5Q2K3</accession>
<evidence type="ECO:0008006" key="4">
    <source>
        <dbReference type="Google" id="ProtNLM"/>
    </source>
</evidence>
<feature type="region of interest" description="Disordered" evidence="1">
    <location>
        <begin position="9"/>
        <end position="28"/>
    </location>
</feature>
<name>A0AAD5Q2K3_9CRUS</name>
<dbReference type="GO" id="GO:0005525">
    <property type="term" value="F:GTP binding"/>
    <property type="evidence" value="ECO:0007669"/>
    <property type="project" value="InterPro"/>
</dbReference>
<evidence type="ECO:0000313" key="2">
    <source>
        <dbReference type="EMBL" id="KAI9564540.1"/>
    </source>
</evidence>
<dbReference type="PANTHER" id="PTHR14932">
    <property type="entry name" value="RAS GTPASE-RELATED"/>
    <property type="match status" value="1"/>
</dbReference>
<comment type="caution">
    <text evidence="2">The sequence shown here is derived from an EMBL/GenBank/DDBJ whole genome shotgun (WGS) entry which is preliminary data.</text>
</comment>